<proteinExistence type="predicted"/>
<sequence>MKRLTAIILAAVLLTGCSKGIETGPGSNEPENPLKPFEIVMAVGNREISLKEKQEGTFDNPFQLDFWFDGKLNIKDEDLEKYLVVSSGEVKPQTSIIHSDKIDTTRITAEFNETGNLPDEIKITLKAGIIDDKGKKLAEDISLSLKREKQVNAYIRLKNDPTISSDSGFDFNSYTLDEKDKDFEVTFNYPMNRKSVEEAFLDGFRYVPEEFTAKVSIAWKDDSNLTVHFSDMQVGQSYPISFNGAKTATGEEYKEIEMNKAFGFLVQEAQEISKIDAKGNIAGDMPIGDEILELEEVAPDGKYAFGYRIIDTGGDFFPVRPVLLELLNNGVKKHFLRGIDNMESIIFGCKWMPDGKSFLIYNSKSIWLYTLEEVLQGKPGKLIFGYAADKMDYIIGAEISPDGSMIGVFKSEYKDFEDEDSKLVDLYYIDLEGKTIEKLEDIFYHNSSDGFPIPLKYSWKDNDIIISEGYSQKNDEANIYSISLKEKKTAVIAAKASNPSLLNDDIMIIRKVEYDKDNGYMAYGDGNIINLKNNNIEDVIQGNLTYSVYGLGNAIIAYELYEDDFTIYIYDRVQQKVIKKHQGMIFGADSDYFYILR</sequence>
<dbReference type="RefSeq" id="WP_255228849.1">
    <property type="nucleotide sequence ID" value="NZ_JAJEKE010000021.1"/>
</dbReference>
<name>A0ABT1NL29_9FIRM</name>
<evidence type="ECO:0008006" key="3">
    <source>
        <dbReference type="Google" id="ProtNLM"/>
    </source>
</evidence>
<evidence type="ECO:0000313" key="2">
    <source>
        <dbReference type="Proteomes" id="UP001651880"/>
    </source>
</evidence>
<dbReference type="SUPFAM" id="SSF82171">
    <property type="entry name" value="DPP6 N-terminal domain-like"/>
    <property type="match status" value="1"/>
</dbReference>
<keyword evidence="2" id="KW-1185">Reference proteome</keyword>
<dbReference type="Proteomes" id="UP001651880">
    <property type="component" value="Unassembled WGS sequence"/>
</dbReference>
<protein>
    <recommendedName>
        <fullName evidence="3">Lipoprotein</fullName>
    </recommendedName>
</protein>
<accession>A0ABT1NL29</accession>
<comment type="caution">
    <text evidence="1">The sequence shown here is derived from an EMBL/GenBank/DDBJ whole genome shotgun (WGS) entry which is preliminary data.</text>
</comment>
<reference evidence="1 2" key="1">
    <citation type="submission" date="2021-10" db="EMBL/GenBank/DDBJ databases">
        <title>Lutispora strain m25 sp. nov., a thermophilic, non-spore-forming bacterium isolated from a lab-scale methanogenic bioreactor digesting anaerobic sludge.</title>
        <authorList>
            <person name="El Houari A."/>
            <person name="Mcdonald J."/>
        </authorList>
    </citation>
    <scope>NUCLEOTIDE SEQUENCE [LARGE SCALE GENOMIC DNA]</scope>
    <source>
        <strain evidence="2">m25</strain>
    </source>
</reference>
<evidence type="ECO:0000313" key="1">
    <source>
        <dbReference type="EMBL" id="MCQ1531319.1"/>
    </source>
</evidence>
<dbReference type="PROSITE" id="PS51257">
    <property type="entry name" value="PROKAR_LIPOPROTEIN"/>
    <property type="match status" value="1"/>
</dbReference>
<dbReference type="EMBL" id="JAJEKE010000021">
    <property type="protein sequence ID" value="MCQ1531319.1"/>
    <property type="molecule type" value="Genomic_DNA"/>
</dbReference>
<organism evidence="1 2">
    <name type="scientific">Lutispora saccharofermentans</name>
    <dbReference type="NCBI Taxonomy" id="3024236"/>
    <lineage>
        <taxon>Bacteria</taxon>
        <taxon>Bacillati</taxon>
        <taxon>Bacillota</taxon>
        <taxon>Clostridia</taxon>
        <taxon>Lutisporales</taxon>
        <taxon>Lutisporaceae</taxon>
        <taxon>Lutispora</taxon>
    </lineage>
</organism>
<gene>
    <name evidence="1" type="ORF">LJD61_17480</name>
</gene>